<keyword evidence="2" id="KW-0862">Zinc</keyword>
<keyword evidence="3" id="KW-0805">Transcription regulation</keyword>
<protein>
    <recommendedName>
        <fullName evidence="8">Zn(2)-C6 fungal-type domain-containing protein</fullName>
    </recommendedName>
</protein>
<feature type="compositionally biased region" description="Low complexity" evidence="7">
    <location>
        <begin position="685"/>
        <end position="695"/>
    </location>
</feature>
<feature type="region of interest" description="Disordered" evidence="7">
    <location>
        <begin position="588"/>
        <end position="705"/>
    </location>
</feature>
<dbReference type="CDD" id="cd00067">
    <property type="entry name" value="GAL4"/>
    <property type="match status" value="1"/>
</dbReference>
<evidence type="ECO:0000256" key="7">
    <source>
        <dbReference type="SAM" id="MobiDB-lite"/>
    </source>
</evidence>
<keyword evidence="5" id="KW-0804">Transcription</keyword>
<evidence type="ECO:0000256" key="3">
    <source>
        <dbReference type="ARBA" id="ARBA00023015"/>
    </source>
</evidence>
<keyword evidence="6" id="KW-0539">Nucleus</keyword>
<feature type="region of interest" description="Disordered" evidence="7">
    <location>
        <begin position="417"/>
        <end position="469"/>
    </location>
</feature>
<feature type="compositionally biased region" description="Low complexity" evidence="7">
    <location>
        <begin position="319"/>
        <end position="374"/>
    </location>
</feature>
<evidence type="ECO:0000256" key="1">
    <source>
        <dbReference type="ARBA" id="ARBA00022723"/>
    </source>
</evidence>
<evidence type="ECO:0000313" key="10">
    <source>
        <dbReference type="Proteomes" id="UP000245768"/>
    </source>
</evidence>
<dbReference type="AlphaFoldDB" id="A0A316YI95"/>
<dbReference type="OrthoDB" id="5419315at2759"/>
<dbReference type="InterPro" id="IPR051430">
    <property type="entry name" value="Fungal_TF_Env_Response"/>
</dbReference>
<reference evidence="9 10" key="1">
    <citation type="journal article" date="2018" name="Mol. Biol. Evol.">
        <title>Broad Genomic Sampling Reveals a Smut Pathogenic Ancestry of the Fungal Clade Ustilaginomycotina.</title>
        <authorList>
            <person name="Kijpornyongpan T."/>
            <person name="Mondo S.J."/>
            <person name="Barry K."/>
            <person name="Sandor L."/>
            <person name="Lee J."/>
            <person name="Lipzen A."/>
            <person name="Pangilinan J."/>
            <person name="LaButti K."/>
            <person name="Hainaut M."/>
            <person name="Henrissat B."/>
            <person name="Grigoriev I.V."/>
            <person name="Spatafora J.W."/>
            <person name="Aime M.C."/>
        </authorList>
    </citation>
    <scope>NUCLEOTIDE SEQUENCE [LARGE SCALE GENOMIC DNA]</scope>
    <source>
        <strain evidence="9 10">MCA 4198</strain>
    </source>
</reference>
<dbReference type="GO" id="GO:0005634">
    <property type="term" value="C:nucleus"/>
    <property type="evidence" value="ECO:0007669"/>
    <property type="project" value="TreeGrafter"/>
</dbReference>
<keyword evidence="10" id="KW-1185">Reference proteome</keyword>
<feature type="compositionally biased region" description="Pro residues" evidence="7">
    <location>
        <begin position="309"/>
        <end position="318"/>
    </location>
</feature>
<feature type="compositionally biased region" description="Polar residues" evidence="7">
    <location>
        <begin position="638"/>
        <end position="648"/>
    </location>
</feature>
<feature type="compositionally biased region" description="Low complexity" evidence="7">
    <location>
        <begin position="291"/>
        <end position="308"/>
    </location>
</feature>
<dbReference type="SMART" id="SM00066">
    <property type="entry name" value="GAL4"/>
    <property type="match status" value="1"/>
</dbReference>
<evidence type="ECO:0000256" key="5">
    <source>
        <dbReference type="ARBA" id="ARBA00023163"/>
    </source>
</evidence>
<dbReference type="SUPFAM" id="SSF57701">
    <property type="entry name" value="Zn2/Cys6 DNA-binding domain"/>
    <property type="match status" value="1"/>
</dbReference>
<feature type="region of interest" description="Disordered" evidence="7">
    <location>
        <begin position="505"/>
        <end position="528"/>
    </location>
</feature>
<feature type="compositionally biased region" description="Low complexity" evidence="7">
    <location>
        <begin position="111"/>
        <end position="121"/>
    </location>
</feature>
<gene>
    <name evidence="9" type="ORF">FA10DRAFT_269390</name>
</gene>
<feature type="region of interest" description="Disordered" evidence="7">
    <location>
        <begin position="111"/>
        <end position="185"/>
    </location>
</feature>
<dbReference type="Proteomes" id="UP000245768">
    <property type="component" value="Unassembled WGS sequence"/>
</dbReference>
<dbReference type="GeneID" id="37044656"/>
<feature type="compositionally biased region" description="Basic residues" evidence="7">
    <location>
        <begin position="375"/>
        <end position="384"/>
    </location>
</feature>
<dbReference type="Pfam" id="PF00172">
    <property type="entry name" value="Zn_clus"/>
    <property type="match status" value="1"/>
</dbReference>
<dbReference type="STRING" id="215250.A0A316YI95"/>
<accession>A0A316YI95</accession>
<dbReference type="InterPro" id="IPR036864">
    <property type="entry name" value="Zn2-C6_fun-type_DNA-bd_sf"/>
</dbReference>
<evidence type="ECO:0000256" key="2">
    <source>
        <dbReference type="ARBA" id="ARBA00022833"/>
    </source>
</evidence>
<name>A0A316YI95_9BASI</name>
<proteinExistence type="predicted"/>
<dbReference type="GO" id="GO:0008270">
    <property type="term" value="F:zinc ion binding"/>
    <property type="evidence" value="ECO:0007669"/>
    <property type="project" value="InterPro"/>
</dbReference>
<evidence type="ECO:0000256" key="6">
    <source>
        <dbReference type="ARBA" id="ARBA00023242"/>
    </source>
</evidence>
<feature type="compositionally biased region" description="Low complexity" evidence="7">
    <location>
        <begin position="511"/>
        <end position="522"/>
    </location>
</feature>
<evidence type="ECO:0000313" key="9">
    <source>
        <dbReference type="EMBL" id="PWN87435.1"/>
    </source>
</evidence>
<dbReference type="EMBL" id="KZ819640">
    <property type="protein sequence ID" value="PWN87435.1"/>
    <property type="molecule type" value="Genomic_DNA"/>
</dbReference>
<dbReference type="GO" id="GO:0001228">
    <property type="term" value="F:DNA-binding transcription activator activity, RNA polymerase II-specific"/>
    <property type="evidence" value="ECO:0007669"/>
    <property type="project" value="TreeGrafter"/>
</dbReference>
<dbReference type="Gene3D" id="4.10.240.10">
    <property type="entry name" value="Zn(2)-C6 fungal-type DNA-binding domain"/>
    <property type="match status" value="1"/>
</dbReference>
<feature type="compositionally biased region" description="Polar residues" evidence="7">
    <location>
        <begin position="49"/>
        <end position="59"/>
    </location>
</feature>
<evidence type="ECO:0000259" key="8">
    <source>
        <dbReference type="PROSITE" id="PS50048"/>
    </source>
</evidence>
<dbReference type="GO" id="GO:0000978">
    <property type="term" value="F:RNA polymerase II cis-regulatory region sequence-specific DNA binding"/>
    <property type="evidence" value="ECO:0007669"/>
    <property type="project" value="TreeGrafter"/>
</dbReference>
<keyword evidence="4" id="KW-0238">DNA-binding</keyword>
<dbReference type="PROSITE" id="PS00463">
    <property type="entry name" value="ZN2_CY6_FUNGAL_1"/>
    <property type="match status" value="1"/>
</dbReference>
<evidence type="ECO:0000256" key="4">
    <source>
        <dbReference type="ARBA" id="ARBA00023125"/>
    </source>
</evidence>
<dbReference type="InParanoid" id="A0A316YI95"/>
<dbReference type="RefSeq" id="XP_025374633.1">
    <property type="nucleotide sequence ID" value="XM_025522740.1"/>
</dbReference>
<feature type="region of interest" description="Disordered" evidence="7">
    <location>
        <begin position="291"/>
        <end position="384"/>
    </location>
</feature>
<feature type="compositionally biased region" description="Polar residues" evidence="7">
    <location>
        <begin position="131"/>
        <end position="171"/>
    </location>
</feature>
<dbReference type="PANTHER" id="PTHR31944:SF131">
    <property type="entry name" value="HEME-RESPONSIVE ZINC FINGER TRANSCRIPTION FACTOR HAP1"/>
    <property type="match status" value="1"/>
</dbReference>
<feature type="compositionally biased region" description="Basic and acidic residues" evidence="7">
    <location>
        <begin position="609"/>
        <end position="621"/>
    </location>
</feature>
<dbReference type="PANTHER" id="PTHR31944">
    <property type="entry name" value="HEME-RESPONSIVE ZINC FINGER TRANSCRIPTION FACTOR HAP1"/>
    <property type="match status" value="1"/>
</dbReference>
<dbReference type="InterPro" id="IPR001138">
    <property type="entry name" value="Zn2Cys6_DnaBD"/>
</dbReference>
<dbReference type="PROSITE" id="PS50048">
    <property type="entry name" value="ZN2_CY6_FUNGAL_2"/>
    <property type="match status" value="1"/>
</dbReference>
<keyword evidence="1" id="KW-0479">Metal-binding</keyword>
<sequence length="705" mass="71021">MDIGSWADAMSNDRDVPQLQQGQDSKEGHFAPPMTSFDADADGIVDYGPSSNSDASTANFLAGSGPGLTFSSPKAVSSFVDDVGIWDKDTGLHDAPSAAMAASAAAFRNHNSTDSTTFTTSPDESIAGGPTLTSPSDDVASFRSSPSYNTADGFSSSTRTHSIDGTSVHSSFDQHKRTSSMSSSSSHYPDYNAAAAAAAAAAWNGASPALASNVVPDQGFAAAAAAAAAGTLGVGVGSGGPAVGAGGYYNVGGAPSAFRPGSASDTALTPFGGAARINSMAPMTSEQAAAMASLAAAQQGSQAMGPPLAMHPPPPSLAPPASTTASTAANAISAKSSNNNINHGNSNGSNNNKRGQTSDGTKSSSSSSAGAGTTRRTKFRRSRTGCMVCRKRKVKCDQDGQPCKQCRIGKRDCHYEEAPQKRRRKTRTDGEGQSMASKSDAGETEGLGPGQKRTAAGQAEASTGKVNEERGLPEAQQAAAAAAVAVAEMPMFAHSLYSSTSSLLPAPPPTSMGTSSSSPSSAETRGGVGVSATLAPAVGNVLAHSSNSDATAVGNSSMSNSDLPSGIVAANVAEDAILGPFSAAYSPSVDDGADSWPPDDWSTALDGASEMKKESANDERGAGLFEGPIASASEDKQGSMTTSSTQSLDEPVEGDDGLRLSEPPSSTLKASAGEEGVPLYDEHSPSTYLTSTSSSEWGLGQEVSV</sequence>
<feature type="region of interest" description="Disordered" evidence="7">
    <location>
        <begin position="1"/>
        <end position="64"/>
    </location>
</feature>
<organism evidence="9 10">
    <name type="scientific">Acaromyces ingoldii</name>
    <dbReference type="NCBI Taxonomy" id="215250"/>
    <lineage>
        <taxon>Eukaryota</taxon>
        <taxon>Fungi</taxon>
        <taxon>Dikarya</taxon>
        <taxon>Basidiomycota</taxon>
        <taxon>Ustilaginomycotina</taxon>
        <taxon>Exobasidiomycetes</taxon>
        <taxon>Exobasidiales</taxon>
        <taxon>Cryptobasidiaceae</taxon>
        <taxon>Acaromyces</taxon>
    </lineage>
</organism>
<feature type="domain" description="Zn(2)-C6 fungal-type" evidence="8">
    <location>
        <begin position="385"/>
        <end position="415"/>
    </location>
</feature>